<evidence type="ECO:0000313" key="3">
    <source>
        <dbReference type="EMBL" id="UVQ72639.1"/>
    </source>
</evidence>
<dbReference type="EMBL" id="CP103141">
    <property type="protein sequence ID" value="UVQ72639.1"/>
    <property type="molecule type" value="Genomic_DNA"/>
</dbReference>
<evidence type="ECO:0000313" key="5">
    <source>
        <dbReference type="Proteomes" id="UP001060104"/>
    </source>
</evidence>
<evidence type="ECO:0000259" key="1">
    <source>
        <dbReference type="Pfam" id="PF19480"/>
    </source>
</evidence>
<dbReference type="Proteomes" id="UP001060104">
    <property type="component" value="Chromosome"/>
</dbReference>
<dbReference type="RefSeq" id="WP_055271102.1">
    <property type="nucleotide sequence ID" value="NZ_CABMFH010000051.1"/>
</dbReference>
<dbReference type="InterPro" id="IPR014710">
    <property type="entry name" value="RmlC-like_jellyroll"/>
</dbReference>
<dbReference type="InterPro" id="IPR011051">
    <property type="entry name" value="RmlC_Cupin_sf"/>
</dbReference>
<accession>A0A174TRT7</accession>
<dbReference type="SUPFAM" id="SSF51182">
    <property type="entry name" value="RmlC-like cupins"/>
    <property type="match status" value="1"/>
</dbReference>
<proteinExistence type="predicted"/>
<dbReference type="InterPro" id="IPR046058">
    <property type="entry name" value="WbuC_cupin"/>
</dbReference>
<dbReference type="Pfam" id="PF19480">
    <property type="entry name" value="DUF6016"/>
    <property type="match status" value="1"/>
</dbReference>
<dbReference type="AlphaFoldDB" id="A0A174TRT7"/>
<dbReference type="Proteomes" id="UP000095606">
    <property type="component" value="Unassembled WGS sequence"/>
</dbReference>
<sequence length="215" mass="24283">MEINKELLESLWTEAKGNVRLRQNYDLRTSSADSSQRMLNALLPETEVPIHRHEKTAETVICVAGRLEEIIYEEVDGYVHDTTSRCTDVVRTKGFKEVSRHVLSPAEGQFGIQIPAGAWHTIHVIEPSVIFEAKDGKYGEDGSETLEKFIARRVSESEVPAFLNSFGDLKKNIEYLIGRERQFGAMDVISPLYIARTLNVPLDKVESAMKEIGIY</sequence>
<dbReference type="InterPro" id="IPR027565">
    <property type="entry name" value="Cupin_WbuC"/>
</dbReference>
<dbReference type="Gene3D" id="2.60.120.10">
    <property type="entry name" value="Jelly Rolls"/>
    <property type="match status" value="1"/>
</dbReference>
<dbReference type="EMBL" id="CZAE01000026">
    <property type="protein sequence ID" value="CUQ11826.1"/>
    <property type="molecule type" value="Genomic_DNA"/>
</dbReference>
<dbReference type="NCBIfam" id="TIGR04366">
    <property type="entry name" value="cupin_WbuC"/>
    <property type="match status" value="1"/>
</dbReference>
<keyword evidence="5" id="KW-1185">Reference proteome</keyword>
<dbReference type="GeneID" id="69590822"/>
<reference evidence="2 4" key="1">
    <citation type="submission" date="2015-09" db="EMBL/GenBank/DDBJ databases">
        <authorList>
            <consortium name="Pathogen Informatics"/>
        </authorList>
    </citation>
    <scope>NUCLEOTIDE SEQUENCE [LARGE SCALE GENOMIC DNA]</scope>
    <source>
        <strain evidence="2 4">2789STDY5834846</strain>
    </source>
</reference>
<protein>
    <submittedName>
        <fullName evidence="2">O-antigen related protein</fullName>
    </submittedName>
    <submittedName>
        <fullName evidence="3">WbuC family cupin fold metalloprotein</fullName>
    </submittedName>
</protein>
<name>A0A174TRT7_9BACE</name>
<evidence type="ECO:0000313" key="4">
    <source>
        <dbReference type="Proteomes" id="UP000095606"/>
    </source>
</evidence>
<evidence type="ECO:0000313" key="2">
    <source>
        <dbReference type="EMBL" id="CUQ11826.1"/>
    </source>
</evidence>
<reference evidence="3" key="2">
    <citation type="submission" date="2022-08" db="EMBL/GenBank/DDBJ databases">
        <title>Genome Sequencing of Bacteroides fragilis Group Isolates with Nanopore Technology.</title>
        <authorList>
            <person name="Tisza M.J."/>
            <person name="Smith D."/>
            <person name="Dekker J.P."/>
        </authorList>
    </citation>
    <scope>NUCLEOTIDE SEQUENCE</scope>
    <source>
        <strain evidence="3">BFG-527</strain>
    </source>
</reference>
<feature type="domain" description="Cupin fold metalloprotein WbuC cupin" evidence="1">
    <location>
        <begin position="3"/>
        <end position="75"/>
    </location>
</feature>
<organism evidence="2 4">
    <name type="scientific">Bacteroides faecis</name>
    <dbReference type="NCBI Taxonomy" id="674529"/>
    <lineage>
        <taxon>Bacteria</taxon>
        <taxon>Pseudomonadati</taxon>
        <taxon>Bacteroidota</taxon>
        <taxon>Bacteroidia</taxon>
        <taxon>Bacteroidales</taxon>
        <taxon>Bacteroidaceae</taxon>
        <taxon>Bacteroides</taxon>
    </lineage>
</organism>
<gene>
    <name evidence="2" type="ORF">ERS852461_04268</name>
    <name evidence="3" type="ORF">NXY30_16345</name>
</gene>
<accession>A0A3E5FZU7</accession>